<dbReference type="Proteomes" id="UP000092154">
    <property type="component" value="Unassembled WGS sequence"/>
</dbReference>
<name>A0A1B7MRW5_9AGAM</name>
<protein>
    <submittedName>
        <fullName evidence="1">Uncharacterized protein</fullName>
    </submittedName>
</protein>
<reference evidence="1 2" key="1">
    <citation type="submission" date="2016-06" db="EMBL/GenBank/DDBJ databases">
        <title>Comparative genomics of the ectomycorrhizal sister species Rhizopogon vinicolor and Rhizopogon vesiculosus (Basidiomycota: Boletales) reveals a divergence of the mating type B locus.</title>
        <authorList>
            <consortium name="DOE Joint Genome Institute"/>
            <person name="Mujic A.B."/>
            <person name="Kuo A."/>
            <person name="Tritt A."/>
            <person name="Lipzen A."/>
            <person name="Chen C."/>
            <person name="Johnson J."/>
            <person name="Sharma A."/>
            <person name="Barry K."/>
            <person name="Grigoriev I.V."/>
            <person name="Spatafora J.W."/>
        </authorList>
    </citation>
    <scope>NUCLEOTIDE SEQUENCE [LARGE SCALE GENOMIC DNA]</scope>
    <source>
        <strain evidence="1 2">AM-OR11-026</strain>
    </source>
</reference>
<dbReference type="EMBL" id="KV448507">
    <property type="protein sequence ID" value="OAX35368.1"/>
    <property type="molecule type" value="Genomic_DNA"/>
</dbReference>
<gene>
    <name evidence="1" type="ORF">K503DRAFT_657982</name>
</gene>
<dbReference type="AlphaFoldDB" id="A0A1B7MRW5"/>
<dbReference type="STRING" id="1314800.A0A1B7MRW5"/>
<feature type="non-terminal residue" evidence="1">
    <location>
        <position position="70"/>
    </location>
</feature>
<evidence type="ECO:0000313" key="1">
    <source>
        <dbReference type="EMBL" id="OAX35368.1"/>
    </source>
</evidence>
<dbReference type="OrthoDB" id="2647536at2759"/>
<proteinExistence type="predicted"/>
<accession>A0A1B7MRW5</accession>
<sequence length="70" mass="7675">LERALNLVADGEINVDEQNSARGGSKTCKTPLKLNKATGKESNSTMAFSELNWGTATRDYYLSIKKRGPQ</sequence>
<dbReference type="InParanoid" id="A0A1B7MRW5"/>
<evidence type="ECO:0000313" key="2">
    <source>
        <dbReference type="Proteomes" id="UP000092154"/>
    </source>
</evidence>
<keyword evidence="2" id="KW-1185">Reference proteome</keyword>
<feature type="non-terminal residue" evidence="1">
    <location>
        <position position="1"/>
    </location>
</feature>
<organism evidence="1 2">
    <name type="scientific">Rhizopogon vinicolor AM-OR11-026</name>
    <dbReference type="NCBI Taxonomy" id="1314800"/>
    <lineage>
        <taxon>Eukaryota</taxon>
        <taxon>Fungi</taxon>
        <taxon>Dikarya</taxon>
        <taxon>Basidiomycota</taxon>
        <taxon>Agaricomycotina</taxon>
        <taxon>Agaricomycetes</taxon>
        <taxon>Agaricomycetidae</taxon>
        <taxon>Boletales</taxon>
        <taxon>Suillineae</taxon>
        <taxon>Rhizopogonaceae</taxon>
        <taxon>Rhizopogon</taxon>
    </lineage>
</organism>